<name>A0AA95SGB1_9BACI</name>
<evidence type="ECO:0000313" key="1">
    <source>
        <dbReference type="EMBL" id="WHY85916.1"/>
    </source>
</evidence>
<keyword evidence="2" id="KW-1185">Reference proteome</keyword>
<gene>
    <name evidence="1" type="ORF">QNH39_25625</name>
</gene>
<dbReference type="RefSeq" id="WP_066093147.1">
    <property type="nucleotide sequence ID" value="NZ_CP126114.1"/>
</dbReference>
<accession>A0AA95SGB1</accession>
<reference evidence="1" key="1">
    <citation type="submission" date="2023-05" db="EMBL/GenBank/DDBJ databases">
        <title>Comparative genomics of Bacillaceae isolates and their secondary metabolite potential.</title>
        <authorList>
            <person name="Song L."/>
            <person name="Nielsen L.J."/>
            <person name="Mohite O."/>
            <person name="Xu X."/>
            <person name="Weber T."/>
            <person name="Kovacs A.T."/>
        </authorList>
    </citation>
    <scope>NUCLEOTIDE SEQUENCE</scope>
    <source>
        <strain evidence="1">XLM17</strain>
    </source>
</reference>
<proteinExistence type="predicted"/>
<dbReference type="Proteomes" id="UP001178288">
    <property type="component" value="Chromosome"/>
</dbReference>
<dbReference type="AlphaFoldDB" id="A0AA95SGB1"/>
<sequence length="108" mass="12666">MKSVTVDKLQFKKKLTMIEQFTLKDFLFKWVGRPIEGLDDFLPLEYIESVFPRMEAKQETTLLINGDEHFRYATITEENQIVIGVLDSNKELKHRIISLDEVLIGKHL</sequence>
<organism evidence="1 2">
    <name type="scientific">Neobacillus novalis</name>
    <dbReference type="NCBI Taxonomy" id="220687"/>
    <lineage>
        <taxon>Bacteria</taxon>
        <taxon>Bacillati</taxon>
        <taxon>Bacillota</taxon>
        <taxon>Bacilli</taxon>
        <taxon>Bacillales</taxon>
        <taxon>Bacillaceae</taxon>
        <taxon>Neobacillus</taxon>
    </lineage>
</organism>
<dbReference type="EMBL" id="CP126114">
    <property type="protein sequence ID" value="WHY85916.1"/>
    <property type="molecule type" value="Genomic_DNA"/>
</dbReference>
<dbReference type="KEGG" id="nnv:QNH39_25625"/>
<evidence type="ECO:0000313" key="2">
    <source>
        <dbReference type="Proteomes" id="UP001178288"/>
    </source>
</evidence>
<protein>
    <submittedName>
        <fullName evidence="1">Uncharacterized protein</fullName>
    </submittedName>
</protein>